<gene>
    <name evidence="2" type="ORF">INP59_09280</name>
</gene>
<evidence type="ECO:0000256" key="1">
    <source>
        <dbReference type="SAM" id="MobiDB-lite"/>
    </source>
</evidence>
<sequence>MTNEKSRPEGRPSRIIEIVDRDAPEPINTTDSTPPHGVSVSRDVPAGDRTGRDPLVVEYRTRSFGCLHCTPTVTVETRRRGRLDMPVHVVTHQAGCPLARSAPNRAARRAMKKGARR</sequence>
<feature type="compositionally biased region" description="Basic and acidic residues" evidence="1">
    <location>
        <begin position="1"/>
        <end position="24"/>
    </location>
</feature>
<dbReference type="AlphaFoldDB" id="A0A7M2XRR8"/>
<keyword evidence="3" id="KW-1185">Reference proteome</keyword>
<protein>
    <submittedName>
        <fullName evidence="2">Uncharacterized protein</fullName>
    </submittedName>
</protein>
<dbReference type="RefSeq" id="WP_193903597.1">
    <property type="nucleotide sequence ID" value="NZ_CP063450.1"/>
</dbReference>
<dbReference type="Proteomes" id="UP000593818">
    <property type="component" value="Chromosome"/>
</dbReference>
<proteinExistence type="predicted"/>
<organism evidence="2 3">
    <name type="scientific">Rhodococcus pyridinivorans</name>
    <dbReference type="NCBI Taxonomy" id="103816"/>
    <lineage>
        <taxon>Bacteria</taxon>
        <taxon>Bacillati</taxon>
        <taxon>Actinomycetota</taxon>
        <taxon>Actinomycetes</taxon>
        <taxon>Mycobacteriales</taxon>
        <taxon>Nocardiaceae</taxon>
        <taxon>Rhodococcus</taxon>
    </lineage>
</organism>
<evidence type="ECO:0000313" key="2">
    <source>
        <dbReference type="EMBL" id="QOW00486.1"/>
    </source>
</evidence>
<evidence type="ECO:0000313" key="3">
    <source>
        <dbReference type="Proteomes" id="UP000593818"/>
    </source>
</evidence>
<reference evidence="2 3" key="1">
    <citation type="submission" date="2020-10" db="EMBL/GenBank/DDBJ databases">
        <title>Whole genome sequence of oil-degrading bacteria Rhodococcus pyridinivorans strain 5Ap.</title>
        <authorList>
            <person name="Akhremchuk A.E."/>
            <person name="Valentovich L.N."/>
            <person name="Charniauskaya M.I."/>
            <person name="Bukliarevich H.A."/>
            <person name="Titok M.A."/>
        </authorList>
    </citation>
    <scope>NUCLEOTIDE SEQUENCE [LARGE SCALE GENOMIC DNA]</scope>
    <source>
        <strain evidence="2 3">5Ap</strain>
    </source>
</reference>
<dbReference type="EMBL" id="CP063450">
    <property type="protein sequence ID" value="QOW00486.1"/>
    <property type="molecule type" value="Genomic_DNA"/>
</dbReference>
<accession>A0A7M2XRR8</accession>
<name>A0A7M2XRR8_9NOCA</name>
<feature type="region of interest" description="Disordered" evidence="1">
    <location>
        <begin position="1"/>
        <end position="52"/>
    </location>
</feature>